<name>A0A6J4TFG2_9ACTN</name>
<feature type="region of interest" description="Disordered" evidence="1">
    <location>
        <begin position="1"/>
        <end position="24"/>
    </location>
</feature>
<evidence type="ECO:0000256" key="1">
    <source>
        <dbReference type="SAM" id="MobiDB-lite"/>
    </source>
</evidence>
<organism evidence="2">
    <name type="scientific">uncultured Solirubrobacterales bacterium</name>
    <dbReference type="NCBI Taxonomy" id="768556"/>
    <lineage>
        <taxon>Bacteria</taxon>
        <taxon>Bacillati</taxon>
        <taxon>Actinomycetota</taxon>
        <taxon>Thermoleophilia</taxon>
        <taxon>Solirubrobacterales</taxon>
        <taxon>environmental samples</taxon>
    </lineage>
</organism>
<proteinExistence type="predicted"/>
<gene>
    <name evidence="2" type="ORF">AVDCRST_MAG45-2559</name>
</gene>
<dbReference type="AlphaFoldDB" id="A0A6J4TFG2"/>
<feature type="compositionally biased region" description="Low complexity" evidence="1">
    <location>
        <begin position="72"/>
        <end position="86"/>
    </location>
</feature>
<dbReference type="EMBL" id="CADCVU010000217">
    <property type="protein sequence ID" value="CAA9521918.1"/>
    <property type="molecule type" value="Genomic_DNA"/>
</dbReference>
<feature type="region of interest" description="Disordered" evidence="1">
    <location>
        <begin position="72"/>
        <end position="95"/>
    </location>
</feature>
<feature type="non-terminal residue" evidence="2">
    <location>
        <position position="1"/>
    </location>
</feature>
<evidence type="ECO:0000313" key="2">
    <source>
        <dbReference type="EMBL" id="CAA9521918.1"/>
    </source>
</evidence>
<feature type="non-terminal residue" evidence="2">
    <location>
        <position position="139"/>
    </location>
</feature>
<accession>A0A6J4TFG2</accession>
<reference evidence="2" key="1">
    <citation type="submission" date="2020-02" db="EMBL/GenBank/DDBJ databases">
        <authorList>
            <person name="Meier V. D."/>
        </authorList>
    </citation>
    <scope>NUCLEOTIDE SEQUENCE</scope>
    <source>
        <strain evidence="2">AVDCRST_MAG45</strain>
    </source>
</reference>
<protein>
    <submittedName>
        <fullName evidence="2">[NiFe] hydrogenase metallocenter assembly protein HypD</fullName>
    </submittedName>
</protein>
<sequence length="139" mass="15083">DPAPARRGPPRGREPVRAGRPLRRQHARARGALRGLRAAPALRVARPRLHLPERAQVVARLRGLRCGGALRRAGSARGRPQGVPVRRGPEGRDQAVGVQGLRHRVHARAPDRHVHGLAGGRVRGLLQLRSLRARARGGV</sequence>